<dbReference type="PROSITE" id="PS50280">
    <property type="entry name" value="SET"/>
    <property type="match status" value="1"/>
</dbReference>
<protein>
    <recommendedName>
        <fullName evidence="2">SET domain-containing protein</fullName>
    </recommendedName>
</protein>
<dbReference type="InterPro" id="IPR001214">
    <property type="entry name" value="SET_dom"/>
</dbReference>
<dbReference type="EMBL" id="JABMIG020000044">
    <property type="protein sequence ID" value="KAL3798708.1"/>
    <property type="molecule type" value="Genomic_DNA"/>
</dbReference>
<feature type="region of interest" description="Disordered" evidence="1">
    <location>
        <begin position="156"/>
        <end position="177"/>
    </location>
</feature>
<name>A0ABD3QE97_9STRA</name>
<organism evidence="3 4">
    <name type="scientific">Cyclotella cryptica</name>
    <dbReference type="NCBI Taxonomy" id="29204"/>
    <lineage>
        <taxon>Eukaryota</taxon>
        <taxon>Sar</taxon>
        <taxon>Stramenopiles</taxon>
        <taxon>Ochrophyta</taxon>
        <taxon>Bacillariophyta</taxon>
        <taxon>Coscinodiscophyceae</taxon>
        <taxon>Thalassiosirophycidae</taxon>
        <taxon>Stephanodiscales</taxon>
        <taxon>Stephanodiscaceae</taxon>
        <taxon>Cyclotella</taxon>
    </lineage>
</organism>
<feature type="domain" description="SET" evidence="2">
    <location>
        <begin position="177"/>
        <end position="303"/>
    </location>
</feature>
<evidence type="ECO:0000259" key="2">
    <source>
        <dbReference type="PROSITE" id="PS50280"/>
    </source>
</evidence>
<sequence length="321" mass="37015">MSVFEEQQTMLTHRVLQAKSNCEGGDMELGNGSEHEISKPLSPSHYEIDLTDDDKKTHFSSRIFFEQRHLNIKSAKTILRTTTLWGALVFVGYRIGLGGPPETPPSVKWLLKPPPTLKQMYYSRNCDMILNSTRPIYTEEQWQRFRDIWKLQGGKDPSKRYKRNDWRNSKAPPDLVPPLRAAQTTDGRGRGVFATRDIKKGEMTYGGTKHYIFFYDGHSYRRFLDALSDDEACDIMKFTWPQDGVGTNGEPVIWGPMDDMALQNDGGEDRANIGCPEDKHCGMFDEYALRDIKKGEELLCDYSQFFSLDFLEYDMWKEFGL</sequence>
<dbReference type="Pfam" id="PF00856">
    <property type="entry name" value="SET"/>
    <property type="match status" value="1"/>
</dbReference>
<proteinExistence type="predicted"/>
<dbReference type="Proteomes" id="UP001516023">
    <property type="component" value="Unassembled WGS sequence"/>
</dbReference>
<dbReference type="InterPro" id="IPR046341">
    <property type="entry name" value="SET_dom_sf"/>
</dbReference>
<evidence type="ECO:0000313" key="3">
    <source>
        <dbReference type="EMBL" id="KAL3798708.1"/>
    </source>
</evidence>
<evidence type="ECO:0000256" key="1">
    <source>
        <dbReference type="SAM" id="MobiDB-lite"/>
    </source>
</evidence>
<dbReference type="AlphaFoldDB" id="A0ABD3QE97"/>
<reference evidence="3 4" key="1">
    <citation type="journal article" date="2020" name="G3 (Bethesda)">
        <title>Improved Reference Genome for Cyclotella cryptica CCMP332, a Model for Cell Wall Morphogenesis, Salinity Adaptation, and Lipid Production in Diatoms (Bacillariophyta).</title>
        <authorList>
            <person name="Roberts W.R."/>
            <person name="Downey K.M."/>
            <person name="Ruck E.C."/>
            <person name="Traller J.C."/>
            <person name="Alverson A.J."/>
        </authorList>
    </citation>
    <scope>NUCLEOTIDE SEQUENCE [LARGE SCALE GENOMIC DNA]</scope>
    <source>
        <strain evidence="3 4">CCMP332</strain>
    </source>
</reference>
<comment type="caution">
    <text evidence="3">The sequence shown here is derived from an EMBL/GenBank/DDBJ whole genome shotgun (WGS) entry which is preliminary data.</text>
</comment>
<evidence type="ECO:0000313" key="4">
    <source>
        <dbReference type="Proteomes" id="UP001516023"/>
    </source>
</evidence>
<keyword evidence="4" id="KW-1185">Reference proteome</keyword>
<accession>A0ABD3QE97</accession>
<dbReference type="SUPFAM" id="SSF82199">
    <property type="entry name" value="SET domain"/>
    <property type="match status" value="1"/>
</dbReference>
<feature type="compositionally biased region" description="Basic and acidic residues" evidence="1">
    <location>
        <begin position="156"/>
        <end position="168"/>
    </location>
</feature>
<gene>
    <name evidence="3" type="ORF">HJC23_004459</name>
</gene>
<dbReference type="Gene3D" id="2.170.270.10">
    <property type="entry name" value="SET domain"/>
    <property type="match status" value="1"/>
</dbReference>